<dbReference type="EnsemblPlants" id="AVESA.00010b.r2.7CG0686730.2">
    <property type="protein sequence ID" value="AVESA.00010b.r2.7CG0686730.2.CDS.1"/>
    <property type="gene ID" value="AVESA.00010b.r2.7CG0686730"/>
</dbReference>
<sequence length="354" mass="40201">MAKYRRSWSDIPSELAGLVLLRLPAHSDRIRFAAVCRHWCVSARQQSLPPPLPWFILPGGTFFSLPHSESFQVPNGAEFHSSCGEWLVFSHDETCSLVNTFSKATWKLPDLDIFDRINEPHEIINGHDIAYTLLEDVNVTMSIHKVIICLELLVAAIVDVGDLETLALCRPGGDQWFVSPLGYDRSLDIIFHEGKLYMVDGWRNLYIIDVEEDGDSSSLFISRIECIIEGPPWPFRLFSGGLLIFDTYLVESRGALLLIRGTIYGKPPVENHSAFETRAVGFEFEVCEANFQSLQWVEKTSLVDDQVLFLGPRCSKSICASQYNLKGNCIFFLDDDNCGWYWEHAPSSYDIRHE</sequence>
<dbReference type="Proteomes" id="UP001732700">
    <property type="component" value="Chromosome 7C"/>
</dbReference>
<reference evidence="1" key="2">
    <citation type="submission" date="2025-09" db="UniProtKB">
        <authorList>
            <consortium name="EnsemblPlants"/>
        </authorList>
    </citation>
    <scope>IDENTIFICATION</scope>
</reference>
<organism evidence="1 2">
    <name type="scientific">Avena sativa</name>
    <name type="common">Oat</name>
    <dbReference type="NCBI Taxonomy" id="4498"/>
    <lineage>
        <taxon>Eukaryota</taxon>
        <taxon>Viridiplantae</taxon>
        <taxon>Streptophyta</taxon>
        <taxon>Embryophyta</taxon>
        <taxon>Tracheophyta</taxon>
        <taxon>Spermatophyta</taxon>
        <taxon>Magnoliopsida</taxon>
        <taxon>Liliopsida</taxon>
        <taxon>Poales</taxon>
        <taxon>Poaceae</taxon>
        <taxon>BOP clade</taxon>
        <taxon>Pooideae</taxon>
        <taxon>Poodae</taxon>
        <taxon>Poeae</taxon>
        <taxon>Poeae Chloroplast Group 1 (Aveneae type)</taxon>
        <taxon>Aveninae</taxon>
        <taxon>Avena</taxon>
    </lineage>
</organism>
<evidence type="ECO:0000313" key="1">
    <source>
        <dbReference type="EnsemblPlants" id="AVESA.00010b.r2.7CG0686730.2.CDS.1"/>
    </source>
</evidence>
<protein>
    <submittedName>
        <fullName evidence="1">Uncharacterized protein</fullName>
    </submittedName>
</protein>
<evidence type="ECO:0000313" key="2">
    <source>
        <dbReference type="Proteomes" id="UP001732700"/>
    </source>
</evidence>
<proteinExistence type="predicted"/>
<name>A0ACD6A233_AVESA</name>
<keyword evidence="2" id="KW-1185">Reference proteome</keyword>
<accession>A0ACD6A233</accession>
<reference evidence="1" key="1">
    <citation type="submission" date="2021-05" db="EMBL/GenBank/DDBJ databases">
        <authorList>
            <person name="Scholz U."/>
            <person name="Mascher M."/>
            <person name="Fiebig A."/>
        </authorList>
    </citation>
    <scope>NUCLEOTIDE SEQUENCE [LARGE SCALE GENOMIC DNA]</scope>
</reference>